<gene>
    <name evidence="1" type="ORF">L323_07305</name>
</gene>
<dbReference type="Pfam" id="PF20903">
    <property type="entry name" value="SPL"/>
    <property type="match status" value="1"/>
</dbReference>
<dbReference type="Proteomes" id="UP000016860">
    <property type="component" value="Unassembled WGS sequence"/>
</dbReference>
<proteinExistence type="predicted"/>
<dbReference type="OrthoDB" id="9783671at2"/>
<dbReference type="PATRIC" id="fig|1330534.3.peg.1465"/>
<name>U4R400_9FIRM</name>
<dbReference type="GO" id="GO:1904047">
    <property type="term" value="F:S-adenosyl-L-methionine binding"/>
    <property type="evidence" value="ECO:0007669"/>
    <property type="project" value="TreeGrafter"/>
</dbReference>
<dbReference type="GO" id="GO:0003913">
    <property type="term" value="F:DNA photolyase activity"/>
    <property type="evidence" value="ECO:0007669"/>
    <property type="project" value="TreeGrafter"/>
</dbReference>
<sequence>MRTLLQKSGKNLFNSIYIEEQAYNYPVVRMVLEKYPDIPVITIRNYKDVFNRGNQCFQLQKHRQSLILAVKSSPFLYKGPEVCQDFGYSDFYYTSFLFNCIFDCEYCYLQGMYPSANVVAFVNVDEFKQEIENTLGEKKAYLAVSYDTDLIGFHNIIPYWDFLQDFFTQYSDINVEIRTKSANEVFYNEFLPAENIVVAFSLAPQEIIQKYERLTPPLSARIKAVKTAIFKGFKVRLCLDPVIINSGSEKLYEPFFRNLFMEINPDKLKDVGYGFFRMSKDFFKRIEKQKSDSQLYADQYSITDNIVSYPNELREQIMTRHLSILEEYLPKEKIFTL</sequence>
<dbReference type="EMBL" id="ATAY01000024">
    <property type="protein sequence ID" value="EPR12705.1"/>
    <property type="molecule type" value="Genomic_DNA"/>
</dbReference>
<dbReference type="GO" id="GO:0042601">
    <property type="term" value="C:endospore-forming forespore"/>
    <property type="evidence" value="ECO:0007669"/>
    <property type="project" value="TreeGrafter"/>
</dbReference>
<dbReference type="RefSeq" id="WP_020815022.1">
    <property type="nucleotide sequence ID" value="NZ_ATAY01000024.1"/>
</dbReference>
<dbReference type="PANTHER" id="PTHR37822:SF2">
    <property type="entry name" value="SPORE PHOTOPRODUCT LYASE"/>
    <property type="match status" value="1"/>
</dbReference>
<keyword evidence="1" id="KW-0456">Lyase</keyword>
<protein>
    <submittedName>
        <fullName evidence="1">DNA repair photolyase</fullName>
    </submittedName>
</protein>
<evidence type="ECO:0000313" key="2">
    <source>
        <dbReference type="Proteomes" id="UP000016860"/>
    </source>
</evidence>
<comment type="caution">
    <text evidence="1">The sequence shown here is derived from an EMBL/GenBank/DDBJ whole genome shotgun (WGS) entry which is preliminary data.</text>
</comment>
<dbReference type="Gene3D" id="3.40.50.12110">
    <property type="match status" value="1"/>
</dbReference>
<organism evidence="1 2">
    <name type="scientific">Ruminiclostridium papyrosolvens C7</name>
    <dbReference type="NCBI Taxonomy" id="1330534"/>
    <lineage>
        <taxon>Bacteria</taxon>
        <taxon>Bacillati</taxon>
        <taxon>Bacillota</taxon>
        <taxon>Clostridia</taxon>
        <taxon>Eubacteriales</taxon>
        <taxon>Oscillospiraceae</taxon>
        <taxon>Ruminiclostridium</taxon>
    </lineage>
</organism>
<reference evidence="1 2" key="1">
    <citation type="journal article" date="2013" name="Genome Announc.">
        <title>Draft Genome Sequence of the Cellulolytic Bacterium Clostridium papyrosolvens C7 (ATCC 700395).</title>
        <authorList>
            <person name="Zepeda V."/>
            <person name="Dassa B."/>
            <person name="Borovok I."/>
            <person name="Lamed R."/>
            <person name="Bayer E.A."/>
            <person name="Cate J.H."/>
        </authorList>
    </citation>
    <scope>NUCLEOTIDE SEQUENCE [LARGE SCALE GENOMIC DNA]</scope>
    <source>
        <strain evidence="1 2">C7</strain>
    </source>
</reference>
<dbReference type="STRING" id="1330534.L323_07305"/>
<evidence type="ECO:0000313" key="1">
    <source>
        <dbReference type="EMBL" id="EPR12705.1"/>
    </source>
</evidence>
<accession>U4R400</accession>
<dbReference type="Gene3D" id="3.80.30.30">
    <property type="match status" value="1"/>
</dbReference>
<dbReference type="AlphaFoldDB" id="U4R400"/>
<dbReference type="GO" id="GO:0051539">
    <property type="term" value="F:4 iron, 4 sulfur cluster binding"/>
    <property type="evidence" value="ECO:0007669"/>
    <property type="project" value="TreeGrafter"/>
</dbReference>
<dbReference type="PANTHER" id="PTHR37822">
    <property type="entry name" value="SPORE PHOTOPRODUCT LYASE-RELATED"/>
    <property type="match status" value="1"/>
</dbReference>
<dbReference type="InterPro" id="IPR049539">
    <property type="entry name" value="SPL"/>
</dbReference>